<dbReference type="EMBL" id="JACAZI010000007">
    <property type="protein sequence ID" value="KAF7356646.1"/>
    <property type="molecule type" value="Genomic_DNA"/>
</dbReference>
<evidence type="ECO:0000313" key="3">
    <source>
        <dbReference type="Proteomes" id="UP000620124"/>
    </source>
</evidence>
<gene>
    <name evidence="2" type="ORF">MVEN_00999100</name>
</gene>
<evidence type="ECO:0000313" key="2">
    <source>
        <dbReference type="EMBL" id="KAF7356646.1"/>
    </source>
</evidence>
<sequence>MSPQTKPSASLSVSVASGSQPPSLKSPVQTRQANFRYVRSGTTTVILDPETGQELHRHADLWFKDGSVICQAERTLFRVHISQLSRHSALFRDIFTLPQPSRPRSWSLSSLDTVDDTRIMLEECENCPAVVLQDKADDVANFLAALYDGPNFGNNDQEDFRVVSGILRLSTKYIVDSLRSKALTHLCLAWPSTLKGWDAREDVARSYEMVTSASAGHFYPSPVAVINLAREISAPCLLPAAFYDLSRYSYSQIYEPAEDEPLFRSPVPESLLPLDMQRLALGKEAAQHNITALIQTMGHAQTHIRNQSATHTHVRKNSSGGICMSAAACRKDFSELVELATQHYLFDRERGHCDPLYVSEELGQLKSAEFSECKACARSLETWAAKEREKMWKMIPLWFRLETPAEGSVKVV</sequence>
<comment type="caution">
    <text evidence="2">The sequence shown here is derived from an EMBL/GenBank/DDBJ whole genome shotgun (WGS) entry which is preliminary data.</text>
</comment>
<organism evidence="2 3">
    <name type="scientific">Mycena venus</name>
    <dbReference type="NCBI Taxonomy" id="2733690"/>
    <lineage>
        <taxon>Eukaryota</taxon>
        <taxon>Fungi</taxon>
        <taxon>Dikarya</taxon>
        <taxon>Basidiomycota</taxon>
        <taxon>Agaricomycotina</taxon>
        <taxon>Agaricomycetes</taxon>
        <taxon>Agaricomycetidae</taxon>
        <taxon>Agaricales</taxon>
        <taxon>Marasmiineae</taxon>
        <taxon>Mycenaceae</taxon>
        <taxon>Mycena</taxon>
    </lineage>
</organism>
<proteinExistence type="predicted"/>
<reference evidence="2" key="1">
    <citation type="submission" date="2020-05" db="EMBL/GenBank/DDBJ databases">
        <title>Mycena genomes resolve the evolution of fungal bioluminescence.</title>
        <authorList>
            <person name="Tsai I.J."/>
        </authorList>
    </citation>
    <scope>NUCLEOTIDE SEQUENCE</scope>
    <source>
        <strain evidence="2">CCC161011</strain>
    </source>
</reference>
<feature type="compositionally biased region" description="Low complexity" evidence="1">
    <location>
        <begin position="8"/>
        <end position="19"/>
    </location>
</feature>
<dbReference type="AlphaFoldDB" id="A0A8H6YE36"/>
<dbReference type="OrthoDB" id="3227959at2759"/>
<name>A0A8H6YE36_9AGAR</name>
<accession>A0A8H6YE36</accession>
<feature type="region of interest" description="Disordered" evidence="1">
    <location>
        <begin position="1"/>
        <end position="31"/>
    </location>
</feature>
<protein>
    <submittedName>
        <fullName evidence="2">BTB domain-containing protein</fullName>
    </submittedName>
</protein>
<evidence type="ECO:0000256" key="1">
    <source>
        <dbReference type="SAM" id="MobiDB-lite"/>
    </source>
</evidence>
<keyword evidence="3" id="KW-1185">Reference proteome</keyword>
<dbReference type="Proteomes" id="UP000620124">
    <property type="component" value="Unassembled WGS sequence"/>
</dbReference>
<feature type="compositionally biased region" description="Polar residues" evidence="1">
    <location>
        <begin position="20"/>
        <end position="31"/>
    </location>
</feature>